<dbReference type="EMBL" id="JBBPBK010000007">
    <property type="protein sequence ID" value="KAK9280982.1"/>
    <property type="molecule type" value="Genomic_DNA"/>
</dbReference>
<dbReference type="Proteomes" id="UP001415857">
    <property type="component" value="Unassembled WGS sequence"/>
</dbReference>
<gene>
    <name evidence="1" type="ORF">L1049_003873</name>
</gene>
<comment type="caution">
    <text evidence="1">The sequence shown here is derived from an EMBL/GenBank/DDBJ whole genome shotgun (WGS) entry which is preliminary data.</text>
</comment>
<reference evidence="1 2" key="1">
    <citation type="journal article" date="2024" name="Plant J.">
        <title>Genome sequences and population genomics reveal climatic adaptation and genomic divergence between two closely related sweetgum species.</title>
        <authorList>
            <person name="Xu W.Q."/>
            <person name="Ren C.Q."/>
            <person name="Zhang X.Y."/>
            <person name="Comes H.P."/>
            <person name="Liu X.H."/>
            <person name="Li Y.G."/>
            <person name="Kettle C.J."/>
            <person name="Jalonen R."/>
            <person name="Gaisberger H."/>
            <person name="Ma Y.Z."/>
            <person name="Qiu Y.X."/>
        </authorList>
    </citation>
    <scope>NUCLEOTIDE SEQUENCE [LARGE SCALE GENOMIC DNA]</scope>
    <source>
        <strain evidence="1">Hangzhou</strain>
    </source>
</reference>
<dbReference type="AlphaFoldDB" id="A0AAP0RQY7"/>
<evidence type="ECO:0000313" key="2">
    <source>
        <dbReference type="Proteomes" id="UP001415857"/>
    </source>
</evidence>
<accession>A0AAP0RQY7</accession>
<organism evidence="1 2">
    <name type="scientific">Liquidambar formosana</name>
    <name type="common">Formosan gum</name>
    <dbReference type="NCBI Taxonomy" id="63359"/>
    <lineage>
        <taxon>Eukaryota</taxon>
        <taxon>Viridiplantae</taxon>
        <taxon>Streptophyta</taxon>
        <taxon>Embryophyta</taxon>
        <taxon>Tracheophyta</taxon>
        <taxon>Spermatophyta</taxon>
        <taxon>Magnoliopsida</taxon>
        <taxon>eudicotyledons</taxon>
        <taxon>Gunneridae</taxon>
        <taxon>Pentapetalae</taxon>
        <taxon>Saxifragales</taxon>
        <taxon>Altingiaceae</taxon>
        <taxon>Liquidambar</taxon>
    </lineage>
</organism>
<proteinExistence type="predicted"/>
<name>A0AAP0RQY7_LIQFO</name>
<evidence type="ECO:0000313" key="1">
    <source>
        <dbReference type="EMBL" id="KAK9280982.1"/>
    </source>
</evidence>
<protein>
    <submittedName>
        <fullName evidence="1">Uncharacterized protein</fullName>
    </submittedName>
</protein>
<keyword evidence="2" id="KW-1185">Reference proteome</keyword>
<sequence length="138" mass="16177">MQVMVPHCYYDHGVCTEQSLLYLCLEGSKQKNKCWWEVGPIHQLRGTFFNDVQHLYMPVELLVSVLKFPVDPDTQVWYLCYQLYKMFDCGYKSQFIDGEREKFVRLEELDSSLSMSPDRGGMNRCGFNLEGFRPAHST</sequence>